<gene>
    <name evidence="1" type="ORF">RRG08_047622</name>
</gene>
<accession>A0AAE1BDV2</accession>
<dbReference type="EMBL" id="JAWDGP010000039">
    <property type="protein sequence ID" value="KAK3804154.1"/>
    <property type="molecule type" value="Genomic_DNA"/>
</dbReference>
<dbReference type="Proteomes" id="UP001283361">
    <property type="component" value="Unassembled WGS sequence"/>
</dbReference>
<keyword evidence="2" id="KW-1185">Reference proteome</keyword>
<evidence type="ECO:0000313" key="1">
    <source>
        <dbReference type="EMBL" id="KAK3804154.1"/>
    </source>
</evidence>
<comment type="caution">
    <text evidence="1">The sequence shown here is derived from an EMBL/GenBank/DDBJ whole genome shotgun (WGS) entry which is preliminary data.</text>
</comment>
<evidence type="ECO:0000313" key="2">
    <source>
        <dbReference type="Proteomes" id="UP001283361"/>
    </source>
</evidence>
<reference evidence="1" key="1">
    <citation type="journal article" date="2023" name="G3 (Bethesda)">
        <title>A reference genome for the long-term kleptoplast-retaining sea slug Elysia crispata morphotype clarki.</title>
        <authorList>
            <person name="Eastman K.E."/>
            <person name="Pendleton A.L."/>
            <person name="Shaikh M.A."/>
            <person name="Suttiyut T."/>
            <person name="Ogas R."/>
            <person name="Tomko P."/>
            <person name="Gavelis G."/>
            <person name="Widhalm J.R."/>
            <person name="Wisecaver J.H."/>
        </authorList>
    </citation>
    <scope>NUCLEOTIDE SEQUENCE</scope>
    <source>
        <strain evidence="1">ECLA1</strain>
    </source>
</reference>
<sequence>MLLDTSTHSFLMCQPVLFSQTLLQLISHPNFADESHSLISYKSMPYSGFLSLTLTNMVLITASAREKSSLHV</sequence>
<protein>
    <submittedName>
        <fullName evidence="1">Uncharacterized protein</fullName>
    </submittedName>
</protein>
<organism evidence="1 2">
    <name type="scientific">Elysia crispata</name>
    <name type="common">lettuce slug</name>
    <dbReference type="NCBI Taxonomy" id="231223"/>
    <lineage>
        <taxon>Eukaryota</taxon>
        <taxon>Metazoa</taxon>
        <taxon>Spiralia</taxon>
        <taxon>Lophotrochozoa</taxon>
        <taxon>Mollusca</taxon>
        <taxon>Gastropoda</taxon>
        <taxon>Heterobranchia</taxon>
        <taxon>Euthyneura</taxon>
        <taxon>Panpulmonata</taxon>
        <taxon>Sacoglossa</taxon>
        <taxon>Placobranchoidea</taxon>
        <taxon>Plakobranchidae</taxon>
        <taxon>Elysia</taxon>
    </lineage>
</organism>
<dbReference type="AlphaFoldDB" id="A0AAE1BDV2"/>
<proteinExistence type="predicted"/>
<name>A0AAE1BDV2_9GAST</name>